<reference evidence="1 2" key="1">
    <citation type="journal article" date="2018" name="Front. Plant Sci.">
        <title>Red Clover (Trifolium pratense) and Zigzag Clover (T. medium) - A Picture of Genomic Similarities and Differences.</title>
        <authorList>
            <person name="Dluhosova J."/>
            <person name="Istvanek J."/>
            <person name="Nedelnik J."/>
            <person name="Repkova J."/>
        </authorList>
    </citation>
    <scope>NUCLEOTIDE SEQUENCE [LARGE SCALE GENOMIC DNA]</scope>
    <source>
        <strain evidence="2">cv. 10/8</strain>
        <tissue evidence="1">Leaf</tissue>
    </source>
</reference>
<dbReference type="AlphaFoldDB" id="A0A392UQB9"/>
<keyword evidence="2" id="KW-1185">Reference proteome</keyword>
<comment type="caution">
    <text evidence="1">The sequence shown here is derived from an EMBL/GenBank/DDBJ whole genome shotgun (WGS) entry which is preliminary data.</text>
</comment>
<protein>
    <submittedName>
        <fullName evidence="1">Uncharacterized protein</fullName>
    </submittedName>
</protein>
<dbReference type="Proteomes" id="UP000265520">
    <property type="component" value="Unassembled WGS sequence"/>
</dbReference>
<dbReference type="EMBL" id="LXQA010892399">
    <property type="protein sequence ID" value="MCI75849.1"/>
    <property type="molecule type" value="Genomic_DNA"/>
</dbReference>
<accession>A0A392UQB9</accession>
<evidence type="ECO:0000313" key="2">
    <source>
        <dbReference type="Proteomes" id="UP000265520"/>
    </source>
</evidence>
<sequence length="41" mass="4623">MNTAAYILPDRAMRRHTGALCHNQWPKPNLLAKPRLAPTTP</sequence>
<organism evidence="1 2">
    <name type="scientific">Trifolium medium</name>
    <dbReference type="NCBI Taxonomy" id="97028"/>
    <lineage>
        <taxon>Eukaryota</taxon>
        <taxon>Viridiplantae</taxon>
        <taxon>Streptophyta</taxon>
        <taxon>Embryophyta</taxon>
        <taxon>Tracheophyta</taxon>
        <taxon>Spermatophyta</taxon>
        <taxon>Magnoliopsida</taxon>
        <taxon>eudicotyledons</taxon>
        <taxon>Gunneridae</taxon>
        <taxon>Pentapetalae</taxon>
        <taxon>rosids</taxon>
        <taxon>fabids</taxon>
        <taxon>Fabales</taxon>
        <taxon>Fabaceae</taxon>
        <taxon>Papilionoideae</taxon>
        <taxon>50 kb inversion clade</taxon>
        <taxon>NPAAA clade</taxon>
        <taxon>Hologalegina</taxon>
        <taxon>IRL clade</taxon>
        <taxon>Trifolieae</taxon>
        <taxon>Trifolium</taxon>
    </lineage>
</organism>
<evidence type="ECO:0000313" key="1">
    <source>
        <dbReference type="EMBL" id="MCI75849.1"/>
    </source>
</evidence>
<feature type="non-terminal residue" evidence="1">
    <location>
        <position position="41"/>
    </location>
</feature>
<name>A0A392UQB9_9FABA</name>
<proteinExistence type="predicted"/>